<protein>
    <submittedName>
        <fullName evidence="1">Uncharacterized protein</fullName>
    </submittedName>
</protein>
<dbReference type="EMBL" id="KN880521">
    <property type="protein sequence ID" value="KIY67646.1"/>
    <property type="molecule type" value="Genomic_DNA"/>
</dbReference>
<organism evidence="1 2">
    <name type="scientific">Cylindrobasidium torrendii FP15055 ss-10</name>
    <dbReference type="NCBI Taxonomy" id="1314674"/>
    <lineage>
        <taxon>Eukaryota</taxon>
        <taxon>Fungi</taxon>
        <taxon>Dikarya</taxon>
        <taxon>Basidiomycota</taxon>
        <taxon>Agaricomycotina</taxon>
        <taxon>Agaricomycetes</taxon>
        <taxon>Agaricomycetidae</taxon>
        <taxon>Agaricales</taxon>
        <taxon>Marasmiineae</taxon>
        <taxon>Physalacriaceae</taxon>
        <taxon>Cylindrobasidium</taxon>
    </lineage>
</organism>
<evidence type="ECO:0000313" key="1">
    <source>
        <dbReference type="EMBL" id="KIY67646.1"/>
    </source>
</evidence>
<reference evidence="1 2" key="1">
    <citation type="journal article" date="2015" name="Fungal Genet. Biol.">
        <title>Evolution of novel wood decay mechanisms in Agaricales revealed by the genome sequences of Fistulina hepatica and Cylindrobasidium torrendii.</title>
        <authorList>
            <person name="Floudas D."/>
            <person name="Held B.W."/>
            <person name="Riley R."/>
            <person name="Nagy L.G."/>
            <person name="Koehler G."/>
            <person name="Ransdell A.S."/>
            <person name="Younus H."/>
            <person name="Chow J."/>
            <person name="Chiniquy J."/>
            <person name="Lipzen A."/>
            <person name="Tritt A."/>
            <person name="Sun H."/>
            <person name="Haridas S."/>
            <person name="LaButti K."/>
            <person name="Ohm R.A."/>
            <person name="Kues U."/>
            <person name="Blanchette R.A."/>
            <person name="Grigoriev I.V."/>
            <person name="Minto R.E."/>
            <person name="Hibbett D.S."/>
        </authorList>
    </citation>
    <scope>NUCLEOTIDE SEQUENCE [LARGE SCALE GENOMIC DNA]</scope>
    <source>
        <strain evidence="1 2">FP15055 ss-10</strain>
    </source>
</reference>
<gene>
    <name evidence="1" type="ORF">CYLTODRAFT_422361</name>
</gene>
<dbReference type="AlphaFoldDB" id="A0A0D7BDI8"/>
<evidence type="ECO:0000313" key="2">
    <source>
        <dbReference type="Proteomes" id="UP000054007"/>
    </source>
</evidence>
<name>A0A0D7BDI8_9AGAR</name>
<sequence>MSRQPRSTFHCFLPGARGRRCLYRSMKRRELHILKSTPDKIFATDRLVHDYGSQPSCSPPISNAYTQSVERHILCTSPICEGFPSGVHRHIVYSPIIFICSQSGCSFIALDMINLQEHTETCDAGPAYLPSANAHLGLELQAQKCILKTSWTRNAFSSTTGMAKLRTKNKVERGRVDAFIRYLFMYAC</sequence>
<dbReference type="Proteomes" id="UP000054007">
    <property type="component" value="Unassembled WGS sequence"/>
</dbReference>
<proteinExistence type="predicted"/>
<accession>A0A0D7BDI8</accession>
<keyword evidence="2" id="KW-1185">Reference proteome</keyword>